<evidence type="ECO:0000256" key="3">
    <source>
        <dbReference type="ARBA" id="ARBA00022729"/>
    </source>
</evidence>
<evidence type="ECO:0000259" key="7">
    <source>
        <dbReference type="SMART" id="SM00079"/>
    </source>
</evidence>
<dbReference type="InterPro" id="IPR018313">
    <property type="entry name" value="SBP_3_CS"/>
</dbReference>
<dbReference type="PANTHER" id="PTHR30085:SF6">
    <property type="entry name" value="ABC TRANSPORTER GLUTAMINE-BINDING PROTEIN GLNH"/>
    <property type="match status" value="1"/>
</dbReference>
<dbReference type="SUPFAM" id="SSF53850">
    <property type="entry name" value="Periplasmic binding protein-like II"/>
    <property type="match status" value="1"/>
</dbReference>
<name>A0ABX0L211_9NEIS</name>
<feature type="domain" description="Ionotropic glutamate receptor C-terminal" evidence="7">
    <location>
        <begin position="30"/>
        <end position="249"/>
    </location>
</feature>
<keyword evidence="9" id="KW-1185">Reference proteome</keyword>
<feature type="signal peptide" evidence="5">
    <location>
        <begin position="1"/>
        <end position="19"/>
    </location>
</feature>
<proteinExistence type="inferred from homology"/>
<protein>
    <submittedName>
        <fullName evidence="8">Transporter substrate-binding domain-containing protein</fullName>
    </submittedName>
</protein>
<evidence type="ECO:0000256" key="1">
    <source>
        <dbReference type="ARBA" id="ARBA00010333"/>
    </source>
</evidence>
<reference evidence="8 9" key="1">
    <citation type="submission" date="2020-03" db="EMBL/GenBank/DDBJ databases">
        <title>Draft genome sequence of environmentally isolated violet-colored cultures.</title>
        <authorList>
            <person name="Wilson H.S."/>
        </authorList>
    </citation>
    <scope>NUCLEOTIDE SEQUENCE [LARGE SCALE GENOMIC DNA]</scope>
    <source>
        <strain evidence="8 9">HSC-16F04</strain>
    </source>
</reference>
<evidence type="ECO:0000313" key="8">
    <source>
        <dbReference type="EMBL" id="NHQ88557.1"/>
    </source>
</evidence>
<sequence length="263" mass="28747">MLHIFIAILLSAITLTAHADLLDTVKARGVLIVGIGPDNPPYARRNKNQTFSGYDIDFASLIAKKIGVNLQVVDLNPNERISSVKSGKIDVLVAAFTKTPEREREVSCSLGYFVAAQKALSRKGRYHSPESLANARLGTSKGSTGESVSRKMYPNANILTFTDTPHAIEALEQGNIDAVMHDEPALAAALNKMKNKAQYEISNFVNTTEILAIAVKLGETRLMNLVNESLIDSEKNGEAAQIFNRWFGPDTNTAFPRTFRING</sequence>
<dbReference type="PANTHER" id="PTHR30085">
    <property type="entry name" value="AMINO ACID ABC TRANSPORTER PERMEASE"/>
    <property type="match status" value="1"/>
</dbReference>
<comment type="similarity">
    <text evidence="1 4">Belongs to the bacterial solute-binding protein 3 family.</text>
</comment>
<feature type="domain" description="Solute-binding protein family 3/N-terminal" evidence="6">
    <location>
        <begin position="30"/>
        <end position="250"/>
    </location>
</feature>
<dbReference type="Pfam" id="PF00497">
    <property type="entry name" value="SBP_bac_3"/>
    <property type="match status" value="1"/>
</dbReference>
<feature type="chain" id="PRO_5046954015" evidence="5">
    <location>
        <begin position="20"/>
        <end position="263"/>
    </location>
</feature>
<evidence type="ECO:0000313" key="9">
    <source>
        <dbReference type="Proteomes" id="UP000712570"/>
    </source>
</evidence>
<dbReference type="InterPro" id="IPR051455">
    <property type="entry name" value="Bact_solute-bind_prot3"/>
</dbReference>
<keyword evidence="2" id="KW-0813">Transport</keyword>
<dbReference type="SMART" id="SM00062">
    <property type="entry name" value="PBPb"/>
    <property type="match status" value="1"/>
</dbReference>
<dbReference type="InterPro" id="IPR001638">
    <property type="entry name" value="Solute-binding_3/MltF_N"/>
</dbReference>
<dbReference type="SMART" id="SM00079">
    <property type="entry name" value="PBPe"/>
    <property type="match status" value="1"/>
</dbReference>
<dbReference type="RefSeq" id="WP_166830335.1">
    <property type="nucleotide sequence ID" value="NZ_JAAOLX010000017.1"/>
</dbReference>
<dbReference type="InterPro" id="IPR001320">
    <property type="entry name" value="Iontro_rcpt_C"/>
</dbReference>
<comment type="caution">
    <text evidence="8">The sequence shown here is derived from an EMBL/GenBank/DDBJ whole genome shotgun (WGS) entry which is preliminary data.</text>
</comment>
<accession>A0ABX0L211</accession>
<evidence type="ECO:0000259" key="6">
    <source>
        <dbReference type="SMART" id="SM00062"/>
    </source>
</evidence>
<dbReference type="Gene3D" id="3.40.190.10">
    <property type="entry name" value="Periplasmic binding protein-like II"/>
    <property type="match status" value="2"/>
</dbReference>
<keyword evidence="3 5" id="KW-0732">Signal</keyword>
<evidence type="ECO:0000256" key="2">
    <source>
        <dbReference type="ARBA" id="ARBA00022448"/>
    </source>
</evidence>
<evidence type="ECO:0000256" key="5">
    <source>
        <dbReference type="SAM" id="SignalP"/>
    </source>
</evidence>
<evidence type="ECO:0000256" key="4">
    <source>
        <dbReference type="RuleBase" id="RU003744"/>
    </source>
</evidence>
<dbReference type="PROSITE" id="PS01039">
    <property type="entry name" value="SBP_BACTERIAL_3"/>
    <property type="match status" value="1"/>
</dbReference>
<dbReference type="EMBL" id="JAAOLX010000017">
    <property type="protein sequence ID" value="NHQ88557.1"/>
    <property type="molecule type" value="Genomic_DNA"/>
</dbReference>
<dbReference type="Proteomes" id="UP000712570">
    <property type="component" value="Unassembled WGS sequence"/>
</dbReference>
<organism evidence="8 9">
    <name type="scientific">Iodobacter violaceini</name>
    <dbReference type="NCBI Taxonomy" id="3044271"/>
    <lineage>
        <taxon>Bacteria</taxon>
        <taxon>Pseudomonadati</taxon>
        <taxon>Pseudomonadota</taxon>
        <taxon>Betaproteobacteria</taxon>
        <taxon>Neisseriales</taxon>
        <taxon>Chitinibacteraceae</taxon>
        <taxon>Iodobacter</taxon>
    </lineage>
</organism>
<gene>
    <name evidence="8" type="ORF">HA050_20880</name>
</gene>